<feature type="region of interest" description="Disordered" evidence="1">
    <location>
        <begin position="49"/>
        <end position="69"/>
    </location>
</feature>
<dbReference type="EMBL" id="HBEG01020248">
    <property type="protein sequence ID" value="CAD8356890.1"/>
    <property type="molecule type" value="Transcribed_RNA"/>
</dbReference>
<reference evidence="2" key="1">
    <citation type="submission" date="2021-01" db="EMBL/GenBank/DDBJ databases">
        <authorList>
            <person name="Corre E."/>
            <person name="Pelletier E."/>
            <person name="Niang G."/>
            <person name="Scheremetjew M."/>
            <person name="Finn R."/>
            <person name="Kale V."/>
            <person name="Holt S."/>
            <person name="Cochrane G."/>
            <person name="Meng A."/>
            <person name="Brown T."/>
            <person name="Cohen L."/>
        </authorList>
    </citation>
    <scope>NUCLEOTIDE SEQUENCE</scope>
    <source>
        <strain evidence="2">Pbaha01</strain>
    </source>
</reference>
<evidence type="ECO:0000313" key="2">
    <source>
        <dbReference type="EMBL" id="CAD8356890.1"/>
    </source>
</evidence>
<proteinExistence type="predicted"/>
<feature type="compositionally biased region" description="Polar residues" evidence="1">
    <location>
        <begin position="51"/>
        <end position="69"/>
    </location>
</feature>
<name>A0A7S0A9M7_9DINO</name>
<evidence type="ECO:0000256" key="1">
    <source>
        <dbReference type="SAM" id="MobiDB-lite"/>
    </source>
</evidence>
<feature type="compositionally biased region" description="Basic and acidic residues" evidence="1">
    <location>
        <begin position="16"/>
        <end position="25"/>
    </location>
</feature>
<protein>
    <submittedName>
        <fullName evidence="2">Uncharacterized protein</fullName>
    </submittedName>
</protein>
<dbReference type="AlphaFoldDB" id="A0A7S0A9M7"/>
<gene>
    <name evidence="2" type="ORF">PBAH0796_LOCUS12257</name>
</gene>
<organism evidence="2">
    <name type="scientific">Pyrodinium bahamense</name>
    <dbReference type="NCBI Taxonomy" id="73915"/>
    <lineage>
        <taxon>Eukaryota</taxon>
        <taxon>Sar</taxon>
        <taxon>Alveolata</taxon>
        <taxon>Dinophyceae</taxon>
        <taxon>Gonyaulacales</taxon>
        <taxon>Pyrocystaceae</taxon>
        <taxon>Pyrodinium</taxon>
    </lineage>
</organism>
<accession>A0A7S0A9M7</accession>
<sequence>MGIPLAHNAMASPAEKSGDASVTEKIDNASVDEKFDDASVAEKFDDARTVDGSTSCSRDESFSSQGSQVDDTNQVQLVWCHEGCFRPTREALKGELEAAAVGVGVLLKCFKKAAGFSERYLGSSCQTYALLTDWREVKHCLQYALENCPQQLPVLTMILCSARQYSRALRWAERMGGIVGPIYVLMEVESPKWLVDEVLAALAPCLARPLPPPHATAEFIGLTSGMQLEVQGLRGDPHGEAAQQVQVEVGPQGPAMNAMLGIWSLCGDEKGVERLLLEAAPEHYED</sequence>
<feature type="region of interest" description="Disordered" evidence="1">
    <location>
        <begin position="1"/>
        <end position="25"/>
    </location>
</feature>